<dbReference type="FunFam" id="3.40.50.360:FF:000001">
    <property type="entry name" value="NAD(P)H dehydrogenase (Quinone) FQR1-like"/>
    <property type="match status" value="1"/>
</dbReference>
<feature type="domain" description="Flavodoxin-like" evidence="5">
    <location>
        <begin position="6"/>
        <end position="196"/>
    </location>
</feature>
<evidence type="ECO:0000259" key="5">
    <source>
        <dbReference type="PROSITE" id="PS50902"/>
    </source>
</evidence>
<dbReference type="SUPFAM" id="SSF52218">
    <property type="entry name" value="Flavoproteins"/>
    <property type="match status" value="1"/>
</dbReference>
<reference evidence="6 7" key="1">
    <citation type="submission" date="2017-06" db="EMBL/GenBank/DDBJ databases">
        <title>Yangia sp. YSBP01 complete genome sequence.</title>
        <authorList>
            <person name="Woo J.-H."/>
            <person name="Kim H.-S."/>
        </authorList>
    </citation>
    <scope>NUCLEOTIDE SEQUENCE [LARGE SCALE GENOMIC DNA]</scope>
    <source>
        <strain evidence="6 7">YSBP01</strain>
        <plasmid evidence="6 7">unnamed1</plasmid>
    </source>
</reference>
<evidence type="ECO:0000256" key="2">
    <source>
        <dbReference type="ARBA" id="ARBA00022630"/>
    </source>
</evidence>
<evidence type="ECO:0000313" key="7">
    <source>
        <dbReference type="Proteomes" id="UP000244915"/>
    </source>
</evidence>
<gene>
    <name evidence="6" type="primary">wrbA</name>
    <name evidence="6" type="ORF">CEW88_21280</name>
</gene>
<dbReference type="InterPro" id="IPR005025">
    <property type="entry name" value="FMN_Rdtase-like_dom"/>
</dbReference>
<dbReference type="PANTHER" id="PTHR30546:SF23">
    <property type="entry name" value="FLAVOPROTEIN-LIKE PROTEIN YCP4-RELATED"/>
    <property type="match status" value="1"/>
</dbReference>
<keyword evidence="6" id="KW-0614">Plasmid</keyword>
<dbReference type="Gene3D" id="3.40.50.360">
    <property type="match status" value="1"/>
</dbReference>
<dbReference type="OrthoDB" id="9801479at2"/>
<sequence length="197" mass="20684">MAHPKIAVIFYSTYGTNHQIALAAAEAAKDAGAEVRLLRVAETAPEAVVNGQDAWKAQAEKMADIPVVTPDDMVWADGYFFSAPTRYGQSASQLRAFIDTLGGVWSEGKLAGKTITATTSAQNVHGGQEATTLGLYTTAMHWGAIIVAPGYTSDVIYASGGNPYGFSTEAGAFDETGKASVSHQAKRLVDITAKLIA</sequence>
<dbReference type="EMBL" id="CP022191">
    <property type="protein sequence ID" value="AWI86267.1"/>
    <property type="molecule type" value="Genomic_DNA"/>
</dbReference>
<geneLocation type="plasmid" evidence="6 7">
    <name>unnamed1</name>
</geneLocation>
<evidence type="ECO:0000256" key="3">
    <source>
        <dbReference type="ARBA" id="ARBA00022643"/>
    </source>
</evidence>
<dbReference type="InterPro" id="IPR029039">
    <property type="entry name" value="Flavoprotein-like_sf"/>
</dbReference>
<keyword evidence="2" id="KW-0285">Flavoprotein</keyword>
<dbReference type="PANTHER" id="PTHR30546">
    <property type="entry name" value="FLAVODOXIN-RELATED PROTEIN WRBA-RELATED"/>
    <property type="match status" value="1"/>
</dbReference>
<dbReference type="InterPro" id="IPR008254">
    <property type="entry name" value="Flavodoxin/NO_synth"/>
</dbReference>
<dbReference type="NCBIfam" id="TIGR01755">
    <property type="entry name" value="flav_wrbA"/>
    <property type="match status" value="1"/>
</dbReference>
<dbReference type="KEGG" id="ypac:CEW88_21280"/>
<evidence type="ECO:0000313" key="6">
    <source>
        <dbReference type="EMBL" id="AWI86267.1"/>
    </source>
</evidence>
<name>A0A2U8HK18_9RHOB</name>
<dbReference type="GO" id="GO:0016020">
    <property type="term" value="C:membrane"/>
    <property type="evidence" value="ECO:0007669"/>
    <property type="project" value="TreeGrafter"/>
</dbReference>
<dbReference type="InterPro" id="IPR010089">
    <property type="entry name" value="Flavoprotein_WrbA-like"/>
</dbReference>
<evidence type="ECO:0000256" key="4">
    <source>
        <dbReference type="ARBA" id="ARBA00023002"/>
    </source>
</evidence>
<dbReference type="PROSITE" id="PS50902">
    <property type="entry name" value="FLAVODOXIN_LIKE"/>
    <property type="match status" value="1"/>
</dbReference>
<keyword evidence="4" id="KW-0560">Oxidoreductase</keyword>
<dbReference type="RefSeq" id="WP_108970369.1">
    <property type="nucleotide sequence ID" value="NZ_CP022191.1"/>
</dbReference>
<dbReference type="GO" id="GO:0003955">
    <property type="term" value="F:NAD(P)H dehydrogenase (quinone) activity"/>
    <property type="evidence" value="ECO:0007669"/>
    <property type="project" value="InterPro"/>
</dbReference>
<comment type="similarity">
    <text evidence="1">Belongs to the WrbA family.</text>
</comment>
<keyword evidence="3" id="KW-0288">FMN</keyword>
<dbReference type="GO" id="GO:0010181">
    <property type="term" value="F:FMN binding"/>
    <property type="evidence" value="ECO:0007669"/>
    <property type="project" value="InterPro"/>
</dbReference>
<organism evidence="6 7">
    <name type="scientific">Alloyangia pacifica</name>
    <dbReference type="NCBI Taxonomy" id="311180"/>
    <lineage>
        <taxon>Bacteria</taxon>
        <taxon>Pseudomonadati</taxon>
        <taxon>Pseudomonadota</taxon>
        <taxon>Alphaproteobacteria</taxon>
        <taxon>Rhodobacterales</taxon>
        <taxon>Roseobacteraceae</taxon>
        <taxon>Alloyangia</taxon>
    </lineage>
</organism>
<accession>A0A2U8HK18</accession>
<dbReference type="Proteomes" id="UP000244915">
    <property type="component" value="Plasmid unnamed1"/>
</dbReference>
<dbReference type="Pfam" id="PF03358">
    <property type="entry name" value="FMN_red"/>
    <property type="match status" value="1"/>
</dbReference>
<dbReference type="AlphaFoldDB" id="A0A2U8HK18"/>
<protein>
    <submittedName>
        <fullName evidence="6">NAD(P)H:quinone oxidoreductase, type IV</fullName>
    </submittedName>
</protein>
<proteinExistence type="inferred from homology"/>
<evidence type="ECO:0000256" key="1">
    <source>
        <dbReference type="ARBA" id="ARBA00006961"/>
    </source>
</evidence>